<evidence type="ECO:0000256" key="14">
    <source>
        <dbReference type="SAM" id="Phobius"/>
    </source>
</evidence>
<keyword evidence="3" id="KW-1003">Cell membrane</keyword>
<dbReference type="FunFam" id="3.40.50.2300:FF:000009">
    <property type="entry name" value="Glutamate receptor, metabotropic 4"/>
    <property type="match status" value="1"/>
</dbReference>
<dbReference type="CDD" id="cd15934">
    <property type="entry name" value="7tmC_mGluRs_group2_3"/>
    <property type="match status" value="1"/>
</dbReference>
<evidence type="ECO:0000256" key="7">
    <source>
        <dbReference type="ARBA" id="ARBA00023040"/>
    </source>
</evidence>
<dbReference type="InterPro" id="IPR017979">
    <property type="entry name" value="GPCR_3_CS"/>
</dbReference>
<evidence type="ECO:0000313" key="17">
    <source>
        <dbReference type="Proteomes" id="UP001634394"/>
    </source>
</evidence>
<comment type="subcellular location">
    <subcellularLocation>
        <location evidence="1">Cell membrane</location>
        <topology evidence="1">Multi-pass membrane protein</topology>
    </subcellularLocation>
</comment>
<dbReference type="PROSITE" id="PS50259">
    <property type="entry name" value="G_PROTEIN_RECEP_F3_4"/>
    <property type="match status" value="1"/>
</dbReference>
<dbReference type="FunFam" id="2.10.50.30:FF:000001">
    <property type="entry name" value="metabotropic glutamate receptor 1"/>
    <property type="match status" value="1"/>
</dbReference>
<dbReference type="PRINTS" id="PR00593">
    <property type="entry name" value="MTABOTROPICR"/>
</dbReference>
<feature type="transmembrane region" description="Helical" evidence="14">
    <location>
        <begin position="567"/>
        <end position="589"/>
    </location>
</feature>
<dbReference type="InterPro" id="IPR001828">
    <property type="entry name" value="ANF_lig-bd_rcpt"/>
</dbReference>
<feature type="transmembrane region" description="Helical" evidence="14">
    <location>
        <begin position="414"/>
        <end position="434"/>
    </location>
</feature>
<organism evidence="16 17">
    <name type="scientific">Sinanodonta woodiana</name>
    <name type="common">Chinese pond mussel</name>
    <name type="synonym">Anodonta woodiana</name>
    <dbReference type="NCBI Taxonomy" id="1069815"/>
    <lineage>
        <taxon>Eukaryota</taxon>
        <taxon>Metazoa</taxon>
        <taxon>Spiralia</taxon>
        <taxon>Lophotrochozoa</taxon>
        <taxon>Mollusca</taxon>
        <taxon>Bivalvia</taxon>
        <taxon>Autobranchia</taxon>
        <taxon>Heteroconchia</taxon>
        <taxon>Palaeoheterodonta</taxon>
        <taxon>Unionida</taxon>
        <taxon>Unionoidea</taxon>
        <taxon>Unionidae</taxon>
        <taxon>Unioninae</taxon>
        <taxon>Sinanodonta</taxon>
    </lineage>
</organism>
<name>A0ABD3UUU0_SINWO</name>
<keyword evidence="8 14" id="KW-0472">Membrane</keyword>
<dbReference type="Proteomes" id="UP001634394">
    <property type="component" value="Unassembled WGS sequence"/>
</dbReference>
<dbReference type="InterPro" id="IPR017978">
    <property type="entry name" value="GPCR_3_C"/>
</dbReference>
<dbReference type="PROSITE" id="PS00981">
    <property type="entry name" value="G_PROTEIN_RECEP_F3_3"/>
    <property type="match status" value="1"/>
</dbReference>
<evidence type="ECO:0000259" key="15">
    <source>
        <dbReference type="PROSITE" id="PS50259"/>
    </source>
</evidence>
<dbReference type="Gene3D" id="3.40.50.2300">
    <property type="match status" value="2"/>
</dbReference>
<keyword evidence="12" id="KW-0807">Transducer</keyword>
<protein>
    <recommendedName>
        <fullName evidence="15">G-protein coupled receptors family 3 profile domain-containing protein</fullName>
    </recommendedName>
</protein>
<keyword evidence="7" id="KW-0297">G-protein coupled receptor</keyword>
<evidence type="ECO:0000256" key="4">
    <source>
        <dbReference type="ARBA" id="ARBA00022692"/>
    </source>
</evidence>
<evidence type="ECO:0000256" key="1">
    <source>
        <dbReference type="ARBA" id="ARBA00004651"/>
    </source>
</evidence>
<dbReference type="Pfam" id="PF07562">
    <property type="entry name" value="NCD3G"/>
    <property type="match status" value="1"/>
</dbReference>
<keyword evidence="9" id="KW-1015">Disulfide bond</keyword>
<dbReference type="InterPro" id="IPR011500">
    <property type="entry name" value="GPCR_3_9-Cys_dom"/>
</dbReference>
<dbReference type="Pfam" id="PF00003">
    <property type="entry name" value="7tm_3"/>
    <property type="match status" value="1"/>
</dbReference>
<dbReference type="GO" id="GO:0005886">
    <property type="term" value="C:plasma membrane"/>
    <property type="evidence" value="ECO:0007669"/>
    <property type="project" value="UniProtKB-SubCell"/>
</dbReference>
<feature type="domain" description="G-protein coupled receptors family 3 profile" evidence="15">
    <location>
        <begin position="376"/>
        <end position="641"/>
    </location>
</feature>
<evidence type="ECO:0000256" key="10">
    <source>
        <dbReference type="ARBA" id="ARBA00023170"/>
    </source>
</evidence>
<evidence type="ECO:0000256" key="2">
    <source>
        <dbReference type="ARBA" id="ARBA00007242"/>
    </source>
</evidence>
<dbReference type="GO" id="GO:0004930">
    <property type="term" value="F:G protein-coupled receptor activity"/>
    <property type="evidence" value="ECO:0007669"/>
    <property type="project" value="UniProtKB-KW"/>
</dbReference>
<dbReference type="AlphaFoldDB" id="A0ABD3UUU0"/>
<evidence type="ECO:0000256" key="9">
    <source>
        <dbReference type="ARBA" id="ARBA00023157"/>
    </source>
</evidence>
<gene>
    <name evidence="16" type="ORF">ACJMK2_016790</name>
</gene>
<feature type="transmembrane region" description="Helical" evidence="14">
    <location>
        <begin position="372"/>
        <end position="399"/>
    </location>
</feature>
<feature type="transmembrane region" description="Helical" evidence="14">
    <location>
        <begin position="601"/>
        <end position="626"/>
    </location>
</feature>
<evidence type="ECO:0000256" key="8">
    <source>
        <dbReference type="ARBA" id="ARBA00023136"/>
    </source>
</evidence>
<dbReference type="PANTHER" id="PTHR24060">
    <property type="entry name" value="METABOTROPIC GLUTAMATE RECEPTOR"/>
    <property type="match status" value="1"/>
</dbReference>
<evidence type="ECO:0000256" key="12">
    <source>
        <dbReference type="ARBA" id="ARBA00023224"/>
    </source>
</evidence>
<keyword evidence="5" id="KW-0732">Signal</keyword>
<dbReference type="InterPro" id="IPR028082">
    <property type="entry name" value="Peripla_BP_I"/>
</dbReference>
<evidence type="ECO:0000256" key="5">
    <source>
        <dbReference type="ARBA" id="ARBA00022729"/>
    </source>
</evidence>
<comment type="similarity">
    <text evidence="2">Belongs to the G-protein coupled receptor 3 family.</text>
</comment>
<evidence type="ECO:0000256" key="13">
    <source>
        <dbReference type="SAM" id="MobiDB-lite"/>
    </source>
</evidence>
<evidence type="ECO:0000256" key="3">
    <source>
        <dbReference type="ARBA" id="ARBA00022475"/>
    </source>
</evidence>
<evidence type="ECO:0000256" key="11">
    <source>
        <dbReference type="ARBA" id="ARBA00023180"/>
    </source>
</evidence>
<evidence type="ECO:0000313" key="16">
    <source>
        <dbReference type="EMBL" id="KAL3853234.1"/>
    </source>
</evidence>
<sequence>MADISSYFGWNYVSTLADEGNYGEKGIGAFEEAARQSGICISQSVRIPRTVTDADYQRIVKELLNTPKARVVVMFVNEDNCRNILAAMKQMNQTDELTFLASDSWGAKIHPVHGHEEKAEGVVTILPKRSMVKEFDDYFLNLTIAHSRTNVWFKEYWETIFHCSFSPHGNQRQCTGFEKMTDYDVSYEQEGLVQFVIDSVYALSHAIHDLLQDTCTGSFKSCLSRAQLSGEEVLKYIRNVSFTGISGDLVRFNEKGDGLGKYDIFQFQRITDSKFDYVKVGEWTDKLFINSSKLRWKDQSLVHPRSVCSEPCQFGYAKNNTDETATCCWLCIKCGESQYLFNEFTCKECPEGQKPNSNVTGCVPLPVEHSDWLSLWVLLPASFSTAGIISTCFVLYVFIRHNTTPIIMASGRELCYVLLTGIILAYTTSFVLLARPSVTLCTVKRFILGISLCLIYAAMLTKTNRIYRIFNTGIKVMVKRPGYTSPKSQLFICFSLVSVQIVGGITWLCFEKPETMYEQQRKDVLVLKCKASQIAILLSLLYNMFLIVLCTVFGFKTRKIPQNFNEAKYIAFTMYSTCIVWLAFIPIYFGATQDFKIETTSLCMCVSISASVALVCLFGPKVYIVIFQPHKNVRQAATPSLQTASRSFPRPYVPAQFSITNCDSDRNGMAPSLNNANAKVENIANMFSDSMEDGEEEEDEFGKDDDENENRPMEDKATSTNDINTL</sequence>
<feature type="transmembrane region" description="Helical" evidence="14">
    <location>
        <begin position="446"/>
        <end position="467"/>
    </location>
</feature>
<feature type="transmembrane region" description="Helical" evidence="14">
    <location>
        <begin position="488"/>
        <end position="508"/>
    </location>
</feature>
<dbReference type="PROSITE" id="PS00980">
    <property type="entry name" value="G_PROTEIN_RECEP_F3_2"/>
    <property type="match status" value="1"/>
</dbReference>
<accession>A0ABD3UUU0</accession>
<keyword evidence="17" id="KW-1185">Reference proteome</keyword>
<dbReference type="PRINTS" id="PR00248">
    <property type="entry name" value="GPCRMGR"/>
</dbReference>
<comment type="caution">
    <text evidence="16">The sequence shown here is derived from an EMBL/GenBank/DDBJ whole genome shotgun (WGS) entry which is preliminary data.</text>
</comment>
<dbReference type="EMBL" id="JBJQND010000015">
    <property type="protein sequence ID" value="KAL3853234.1"/>
    <property type="molecule type" value="Genomic_DNA"/>
</dbReference>
<feature type="region of interest" description="Disordered" evidence="13">
    <location>
        <begin position="688"/>
        <end position="726"/>
    </location>
</feature>
<dbReference type="SUPFAM" id="SSF53822">
    <property type="entry name" value="Periplasmic binding protein-like I"/>
    <property type="match status" value="1"/>
</dbReference>
<dbReference type="Gene3D" id="2.10.50.30">
    <property type="entry name" value="GPCR, family 3, nine cysteines domain"/>
    <property type="match status" value="1"/>
</dbReference>
<dbReference type="Pfam" id="PF01094">
    <property type="entry name" value="ANF_receptor"/>
    <property type="match status" value="1"/>
</dbReference>
<feature type="transmembrane region" description="Helical" evidence="14">
    <location>
        <begin position="534"/>
        <end position="555"/>
    </location>
</feature>
<dbReference type="InterPro" id="IPR038550">
    <property type="entry name" value="GPCR_3_9-Cys_sf"/>
</dbReference>
<keyword evidence="4 14" id="KW-0812">Transmembrane</keyword>
<keyword evidence="11" id="KW-0325">Glycoprotein</keyword>
<proteinExistence type="inferred from homology"/>
<dbReference type="InterPro" id="IPR050726">
    <property type="entry name" value="mGluR"/>
</dbReference>
<dbReference type="InterPro" id="IPR000162">
    <property type="entry name" value="GPCR_3_mtglu_rcpt"/>
</dbReference>
<dbReference type="InterPro" id="IPR000337">
    <property type="entry name" value="GPCR_3"/>
</dbReference>
<evidence type="ECO:0000256" key="6">
    <source>
        <dbReference type="ARBA" id="ARBA00022989"/>
    </source>
</evidence>
<reference evidence="16 17" key="1">
    <citation type="submission" date="2024-11" db="EMBL/GenBank/DDBJ databases">
        <title>Chromosome-level genome assembly of the freshwater bivalve Anodonta woodiana.</title>
        <authorList>
            <person name="Chen X."/>
        </authorList>
    </citation>
    <scope>NUCLEOTIDE SEQUENCE [LARGE SCALE GENOMIC DNA]</scope>
    <source>
        <strain evidence="16">MN2024</strain>
        <tissue evidence="16">Gills</tissue>
    </source>
</reference>
<keyword evidence="6 14" id="KW-1133">Transmembrane helix</keyword>
<feature type="compositionally biased region" description="Acidic residues" evidence="13">
    <location>
        <begin position="690"/>
        <end position="708"/>
    </location>
</feature>
<keyword evidence="10" id="KW-0675">Receptor</keyword>